<dbReference type="EMBL" id="CAIJEO010000002">
    <property type="protein sequence ID" value="CAD0086448.1"/>
    <property type="molecule type" value="Genomic_DNA"/>
</dbReference>
<dbReference type="OrthoDB" id="3884706at2759"/>
<comment type="caution">
    <text evidence="2">The sequence shown here is derived from an EMBL/GenBank/DDBJ whole genome shotgun (WGS) entry which is preliminary data.</text>
</comment>
<organism evidence="2 3">
    <name type="scientific">Aureobasidium mustum</name>
    <dbReference type="NCBI Taxonomy" id="2773714"/>
    <lineage>
        <taxon>Eukaryota</taxon>
        <taxon>Fungi</taxon>
        <taxon>Dikarya</taxon>
        <taxon>Ascomycota</taxon>
        <taxon>Pezizomycotina</taxon>
        <taxon>Dothideomycetes</taxon>
        <taxon>Dothideomycetidae</taxon>
        <taxon>Dothideales</taxon>
        <taxon>Saccotheciaceae</taxon>
        <taxon>Aureobasidium</taxon>
    </lineage>
</organism>
<feature type="region of interest" description="Disordered" evidence="1">
    <location>
        <begin position="1"/>
        <end position="41"/>
    </location>
</feature>
<gene>
    <name evidence="2" type="ORF">AWRI4233_LOCUS890</name>
</gene>
<evidence type="ECO:0000313" key="3">
    <source>
        <dbReference type="Proteomes" id="UP000714618"/>
    </source>
</evidence>
<keyword evidence="3" id="KW-1185">Reference proteome</keyword>
<sequence length="165" mass="18290">MPVGGSATRVTSNDDIIDIPAQDPTSEIQCPSAGSPPNKHGRLCFAPSEQAYNHGSDRVRPLRTMPFDSETWIGNFEDLGSRVWPHPSFKELLARSLTGDSKFPLPDTIAKENRSLSLRLRCCGTSCCPTTQSPFVEYERPSRLETLAFERTQNVRKSAVPNLNL</sequence>
<evidence type="ECO:0000313" key="2">
    <source>
        <dbReference type="EMBL" id="CAD0086448.1"/>
    </source>
</evidence>
<accession>A0A9N8JFK7</accession>
<dbReference type="AlphaFoldDB" id="A0A9N8JFK7"/>
<protein>
    <submittedName>
        <fullName evidence="2">Uncharacterized protein</fullName>
    </submittedName>
</protein>
<reference evidence="2" key="1">
    <citation type="submission" date="2020-06" db="EMBL/GenBank/DDBJ databases">
        <authorList>
            <person name="Onetto C."/>
        </authorList>
    </citation>
    <scope>NUCLEOTIDE SEQUENCE</scope>
</reference>
<name>A0A9N8JFK7_9PEZI</name>
<evidence type="ECO:0000256" key="1">
    <source>
        <dbReference type="SAM" id="MobiDB-lite"/>
    </source>
</evidence>
<dbReference type="Proteomes" id="UP000714618">
    <property type="component" value="Unassembled WGS sequence"/>
</dbReference>
<proteinExistence type="predicted"/>